<evidence type="ECO:0000259" key="3">
    <source>
        <dbReference type="PROSITE" id="PS50887"/>
    </source>
</evidence>
<dbReference type="Gene3D" id="6.10.340.10">
    <property type="match status" value="1"/>
</dbReference>
<evidence type="ECO:0000256" key="1">
    <source>
        <dbReference type="SAM" id="Phobius"/>
    </source>
</evidence>
<accession>A0ABR6ZCP5</accession>
<dbReference type="NCBIfam" id="TIGR00254">
    <property type="entry name" value="GGDEF"/>
    <property type="match status" value="1"/>
</dbReference>
<name>A0ABR6ZCP5_9BURK</name>
<dbReference type="InterPro" id="IPR000160">
    <property type="entry name" value="GGDEF_dom"/>
</dbReference>
<comment type="caution">
    <text evidence="4">The sequence shown here is derived from an EMBL/GenBank/DDBJ whole genome shotgun (WGS) entry which is preliminary data.</text>
</comment>
<dbReference type="CDD" id="cd06225">
    <property type="entry name" value="HAMP"/>
    <property type="match status" value="1"/>
</dbReference>
<dbReference type="PANTHER" id="PTHR46663">
    <property type="entry name" value="DIGUANYLATE CYCLASE DGCT-RELATED"/>
    <property type="match status" value="1"/>
</dbReference>
<dbReference type="InterPro" id="IPR029787">
    <property type="entry name" value="Nucleotide_cyclase"/>
</dbReference>
<dbReference type="InterPro" id="IPR043128">
    <property type="entry name" value="Rev_trsase/Diguanyl_cyclase"/>
</dbReference>
<proteinExistence type="predicted"/>
<dbReference type="PANTHER" id="PTHR46663:SF3">
    <property type="entry name" value="SLL0267 PROTEIN"/>
    <property type="match status" value="1"/>
</dbReference>
<keyword evidence="1" id="KW-0812">Transmembrane</keyword>
<organism evidence="4 5">
    <name type="scientific">Undibacterium umbellatum</name>
    <dbReference type="NCBI Taxonomy" id="2762300"/>
    <lineage>
        <taxon>Bacteria</taxon>
        <taxon>Pseudomonadati</taxon>
        <taxon>Pseudomonadota</taxon>
        <taxon>Betaproteobacteria</taxon>
        <taxon>Burkholderiales</taxon>
        <taxon>Oxalobacteraceae</taxon>
        <taxon>Undibacterium</taxon>
    </lineage>
</organism>
<feature type="domain" description="HAMP" evidence="2">
    <location>
        <begin position="187"/>
        <end position="240"/>
    </location>
</feature>
<dbReference type="Pfam" id="PF00990">
    <property type="entry name" value="GGDEF"/>
    <property type="match status" value="1"/>
</dbReference>
<dbReference type="InterPro" id="IPR003660">
    <property type="entry name" value="HAMP_dom"/>
</dbReference>
<dbReference type="PROSITE" id="PS50887">
    <property type="entry name" value="GGDEF"/>
    <property type="match status" value="1"/>
</dbReference>
<feature type="transmembrane region" description="Helical" evidence="1">
    <location>
        <begin position="156"/>
        <end position="182"/>
    </location>
</feature>
<dbReference type="PROSITE" id="PS50885">
    <property type="entry name" value="HAMP"/>
    <property type="match status" value="1"/>
</dbReference>
<sequence length="436" mass="48459">MQNTYFRLPMAKRIFRQNLLGMTWALLVALLLGLILSACLLQKNLRAEALYKADILASNIADAMIANDMRQLQSLLLNATNTADMLTANVYDRNGQPLLAWTPQGQLIKTSGVAAATLLRHHAVNSGPGSFTANSPVLSGTTLIGLVRLQLSTWPLYQHILVFLLIAGFLSVFITVLAAYWLTNRQLRSMQPIMDLSVIAEKVATLGDYSLRAPQDPEHELGSLNMHFNLMLARMEAWENDMQSEAKERREADSRLAILNNHDSLTKLPNRHYFHRLLSNCLEDAVANNEMAALMFIDLDHFKNLSESFGYDAGDLILATMANRLCGVLRSTDTLCRVDGDEFAAIMPNVGSLEVVEHLAERLVQAINQPMTLRGQQILLSASIGVACCPLHAKEQRLFLHHADIALKAAKAHGRNTWRLYSNDLPKTSQPVQLSI</sequence>
<dbReference type="InterPro" id="IPR052163">
    <property type="entry name" value="DGC-Regulatory_Protein"/>
</dbReference>
<gene>
    <name evidence="4" type="ORF">H8L47_18365</name>
</gene>
<dbReference type="SMART" id="SM00267">
    <property type="entry name" value="GGDEF"/>
    <property type="match status" value="1"/>
</dbReference>
<dbReference type="RefSeq" id="WP_222616589.1">
    <property type="nucleotide sequence ID" value="NZ_JACOFX010000010.1"/>
</dbReference>
<protein>
    <submittedName>
        <fullName evidence="4">Diguanylate cyclase</fullName>
    </submittedName>
</protein>
<dbReference type="SUPFAM" id="SSF55073">
    <property type="entry name" value="Nucleotide cyclase"/>
    <property type="match status" value="1"/>
</dbReference>
<feature type="domain" description="GGDEF" evidence="3">
    <location>
        <begin position="290"/>
        <end position="423"/>
    </location>
</feature>
<evidence type="ECO:0000313" key="4">
    <source>
        <dbReference type="EMBL" id="MBC3909530.1"/>
    </source>
</evidence>
<dbReference type="Gene3D" id="3.30.70.270">
    <property type="match status" value="1"/>
</dbReference>
<evidence type="ECO:0000313" key="5">
    <source>
        <dbReference type="Proteomes" id="UP000646911"/>
    </source>
</evidence>
<evidence type="ECO:0000259" key="2">
    <source>
        <dbReference type="PROSITE" id="PS50885"/>
    </source>
</evidence>
<reference evidence="4 5" key="1">
    <citation type="submission" date="2020-08" db="EMBL/GenBank/DDBJ databases">
        <title>Novel species isolated from subtropical streams in China.</title>
        <authorList>
            <person name="Lu H."/>
        </authorList>
    </citation>
    <scope>NUCLEOTIDE SEQUENCE [LARGE SCALE GENOMIC DNA]</scope>
    <source>
        <strain evidence="4 5">NL8W</strain>
    </source>
</reference>
<dbReference type="EMBL" id="JACOFX010000010">
    <property type="protein sequence ID" value="MBC3909530.1"/>
    <property type="molecule type" value="Genomic_DNA"/>
</dbReference>
<keyword evidence="1" id="KW-1133">Transmembrane helix</keyword>
<keyword evidence="5" id="KW-1185">Reference proteome</keyword>
<dbReference type="CDD" id="cd01949">
    <property type="entry name" value="GGDEF"/>
    <property type="match status" value="1"/>
</dbReference>
<dbReference type="Proteomes" id="UP000646911">
    <property type="component" value="Unassembled WGS sequence"/>
</dbReference>
<keyword evidence="1" id="KW-0472">Membrane</keyword>